<reference evidence="10 11" key="1">
    <citation type="journal article" date="2013" name="BMC Genomics">
        <title>The miniature genome of a carnivorous plant Genlisea aurea contains a low number of genes and short non-coding sequences.</title>
        <authorList>
            <person name="Leushkin E.V."/>
            <person name="Sutormin R.A."/>
            <person name="Nabieva E.R."/>
            <person name="Penin A.A."/>
            <person name="Kondrashov A.S."/>
            <person name="Logacheva M.D."/>
        </authorList>
    </citation>
    <scope>NUCLEOTIDE SEQUENCE [LARGE SCALE GENOMIC DNA]</scope>
</reference>
<dbReference type="InterPro" id="IPR006459">
    <property type="entry name" value="CASP/CASPL"/>
</dbReference>
<evidence type="ECO:0000313" key="11">
    <source>
        <dbReference type="Proteomes" id="UP000015453"/>
    </source>
</evidence>
<comment type="caution">
    <text evidence="10">The sequence shown here is derived from an EMBL/GenBank/DDBJ whole genome shotgun (WGS) entry which is preliminary data.</text>
</comment>
<evidence type="ECO:0000256" key="6">
    <source>
        <dbReference type="ARBA" id="ARBA00022989"/>
    </source>
</evidence>
<name>S8CL06_9LAMI</name>
<dbReference type="GO" id="GO:0005886">
    <property type="term" value="C:plasma membrane"/>
    <property type="evidence" value="ECO:0007669"/>
    <property type="project" value="UniProtKB-SubCell"/>
</dbReference>
<keyword evidence="5 8" id="KW-0812">Transmembrane</keyword>
<evidence type="ECO:0000313" key="10">
    <source>
        <dbReference type="EMBL" id="EPS67385.1"/>
    </source>
</evidence>
<feature type="transmembrane region" description="Helical" evidence="8">
    <location>
        <begin position="35"/>
        <end position="65"/>
    </location>
</feature>
<comment type="caution">
    <text evidence="8">Lacks conserved residue(s) required for the propagation of feature annotation.</text>
</comment>
<feature type="non-terminal residue" evidence="10">
    <location>
        <position position="1"/>
    </location>
</feature>
<evidence type="ECO:0000256" key="1">
    <source>
        <dbReference type="ARBA" id="ARBA00004651"/>
    </source>
</evidence>
<dbReference type="InterPro" id="IPR006702">
    <property type="entry name" value="CASP_dom"/>
</dbReference>
<feature type="domain" description="Casparian strip membrane protein" evidence="9">
    <location>
        <begin position="1"/>
        <end position="99"/>
    </location>
</feature>
<keyword evidence="7 8" id="KW-0472">Membrane</keyword>
<evidence type="ECO:0000256" key="8">
    <source>
        <dbReference type="RuleBase" id="RU361233"/>
    </source>
</evidence>
<accession>S8CL06</accession>
<dbReference type="PANTHER" id="PTHR36488">
    <property type="entry name" value="CASP-LIKE PROTEIN 1U1"/>
    <property type="match status" value="1"/>
</dbReference>
<feature type="transmembrane region" description="Helical" evidence="8">
    <location>
        <begin position="6"/>
        <end position="23"/>
    </location>
</feature>
<dbReference type="Pfam" id="PF04535">
    <property type="entry name" value="CASP_dom"/>
    <property type="match status" value="1"/>
</dbReference>
<evidence type="ECO:0000256" key="3">
    <source>
        <dbReference type="ARBA" id="ARBA00011489"/>
    </source>
</evidence>
<evidence type="ECO:0000256" key="2">
    <source>
        <dbReference type="ARBA" id="ARBA00007651"/>
    </source>
</evidence>
<organism evidence="10 11">
    <name type="scientific">Genlisea aurea</name>
    <dbReference type="NCBI Taxonomy" id="192259"/>
    <lineage>
        <taxon>Eukaryota</taxon>
        <taxon>Viridiplantae</taxon>
        <taxon>Streptophyta</taxon>
        <taxon>Embryophyta</taxon>
        <taxon>Tracheophyta</taxon>
        <taxon>Spermatophyta</taxon>
        <taxon>Magnoliopsida</taxon>
        <taxon>eudicotyledons</taxon>
        <taxon>Gunneridae</taxon>
        <taxon>Pentapetalae</taxon>
        <taxon>asterids</taxon>
        <taxon>lamiids</taxon>
        <taxon>Lamiales</taxon>
        <taxon>Lentibulariaceae</taxon>
        <taxon>Genlisea</taxon>
    </lineage>
</organism>
<dbReference type="InterPro" id="IPR044173">
    <property type="entry name" value="CASPL"/>
</dbReference>
<protein>
    <recommendedName>
        <fullName evidence="8">CASP-like protein</fullName>
    </recommendedName>
</protein>
<dbReference type="AlphaFoldDB" id="S8CL06"/>
<dbReference type="Proteomes" id="UP000015453">
    <property type="component" value="Unassembled WGS sequence"/>
</dbReference>
<comment type="similarity">
    <text evidence="2 8">Belongs to the Casparian strip membrane proteins (CASP) family.</text>
</comment>
<evidence type="ECO:0000256" key="5">
    <source>
        <dbReference type="ARBA" id="ARBA00022692"/>
    </source>
</evidence>
<comment type="subcellular location">
    <subcellularLocation>
        <location evidence="1 8">Cell membrane</location>
        <topology evidence="1 8">Multi-pass membrane protein</topology>
    </subcellularLocation>
</comment>
<proteinExistence type="inferred from homology"/>
<feature type="non-terminal residue" evidence="10">
    <location>
        <position position="113"/>
    </location>
</feature>
<dbReference type="NCBIfam" id="TIGR01569">
    <property type="entry name" value="A_tha_TIGR01569"/>
    <property type="match status" value="1"/>
</dbReference>
<comment type="subunit">
    <text evidence="3 8">Homodimer and heterodimers.</text>
</comment>
<dbReference type="EMBL" id="AUSU01003139">
    <property type="protein sequence ID" value="EPS67385.1"/>
    <property type="molecule type" value="Genomic_DNA"/>
</dbReference>
<evidence type="ECO:0000256" key="4">
    <source>
        <dbReference type="ARBA" id="ARBA00022475"/>
    </source>
</evidence>
<evidence type="ECO:0000259" key="9">
    <source>
        <dbReference type="Pfam" id="PF04535"/>
    </source>
</evidence>
<keyword evidence="6 8" id="KW-1133">Transmembrane helix</keyword>
<evidence type="ECO:0000256" key="7">
    <source>
        <dbReference type="ARBA" id="ARBA00023136"/>
    </source>
</evidence>
<gene>
    <name evidence="10" type="ORF">M569_07390</name>
</gene>
<sequence length="113" mass="11682">FRYFVVINAIATGYAAISLVLTLSNGWEKKTAAAVAVLVEIADVVAALFLSTAVGAAGAIGLMGYQGNSHVQWKKVCNVFGKFCGQGIAALVLSVAGAAVFLLLVVISISKRH</sequence>
<feature type="transmembrane region" description="Helical" evidence="8">
    <location>
        <begin position="85"/>
        <end position="109"/>
    </location>
</feature>
<keyword evidence="11" id="KW-1185">Reference proteome</keyword>
<dbReference type="PANTHER" id="PTHR36488:SF8">
    <property type="entry name" value="CASP-LIKE PROTEIN 1U1"/>
    <property type="match status" value="1"/>
</dbReference>
<dbReference type="OrthoDB" id="913854at2759"/>
<keyword evidence="4 8" id="KW-1003">Cell membrane</keyword>